<keyword evidence="1" id="KW-0472">Membrane</keyword>
<dbReference type="AlphaFoldDB" id="A0A6C0I3C0"/>
<protein>
    <submittedName>
        <fullName evidence="2">Uncharacterized protein</fullName>
    </submittedName>
</protein>
<name>A0A6C0I3C0_9ZZZZ</name>
<reference evidence="2" key="1">
    <citation type="journal article" date="2020" name="Nature">
        <title>Giant virus diversity and host interactions through global metagenomics.</title>
        <authorList>
            <person name="Schulz F."/>
            <person name="Roux S."/>
            <person name="Paez-Espino D."/>
            <person name="Jungbluth S."/>
            <person name="Walsh D.A."/>
            <person name="Denef V.J."/>
            <person name="McMahon K.D."/>
            <person name="Konstantinidis K.T."/>
            <person name="Eloe-Fadrosh E.A."/>
            <person name="Kyrpides N.C."/>
            <person name="Woyke T."/>
        </authorList>
    </citation>
    <scope>NUCLEOTIDE SEQUENCE</scope>
    <source>
        <strain evidence="2">GVMAG-M-3300023184-190</strain>
    </source>
</reference>
<accession>A0A6C0I3C0</accession>
<evidence type="ECO:0000256" key="1">
    <source>
        <dbReference type="SAM" id="Phobius"/>
    </source>
</evidence>
<organism evidence="2">
    <name type="scientific">viral metagenome</name>
    <dbReference type="NCBI Taxonomy" id="1070528"/>
    <lineage>
        <taxon>unclassified sequences</taxon>
        <taxon>metagenomes</taxon>
        <taxon>organismal metagenomes</taxon>
    </lineage>
</organism>
<evidence type="ECO:0000313" key="2">
    <source>
        <dbReference type="EMBL" id="QHT87498.1"/>
    </source>
</evidence>
<sequence length="70" mass="8237">MIEADDCQETLLEYFMWIIGYIDGCIISFFMGKEEKHRKKRPEHDYVDELEHGCEAGCAEGEWLSGYKKN</sequence>
<proteinExistence type="predicted"/>
<keyword evidence="1" id="KW-0812">Transmembrane</keyword>
<dbReference type="EMBL" id="MN740090">
    <property type="protein sequence ID" value="QHT87498.1"/>
    <property type="molecule type" value="Genomic_DNA"/>
</dbReference>
<feature type="transmembrane region" description="Helical" evidence="1">
    <location>
        <begin position="14"/>
        <end position="32"/>
    </location>
</feature>
<keyword evidence="1" id="KW-1133">Transmembrane helix</keyword>